<dbReference type="Proteomes" id="UP000033870">
    <property type="component" value="Unassembled WGS sequence"/>
</dbReference>
<keyword evidence="1" id="KW-1133">Transmembrane helix</keyword>
<dbReference type="AlphaFoldDB" id="A0A0G1YG26"/>
<reference evidence="2 3" key="1">
    <citation type="journal article" date="2015" name="Nature">
        <title>rRNA introns, odd ribosomes, and small enigmatic genomes across a large radiation of phyla.</title>
        <authorList>
            <person name="Brown C.T."/>
            <person name="Hug L.A."/>
            <person name="Thomas B.C."/>
            <person name="Sharon I."/>
            <person name="Castelle C.J."/>
            <person name="Singh A."/>
            <person name="Wilkins M.J."/>
            <person name="Williams K.H."/>
            <person name="Banfield J.F."/>
        </authorList>
    </citation>
    <scope>NUCLEOTIDE SEQUENCE [LARGE SCALE GENOMIC DNA]</scope>
</reference>
<feature type="transmembrane region" description="Helical" evidence="1">
    <location>
        <begin position="41"/>
        <end position="58"/>
    </location>
</feature>
<feature type="transmembrane region" description="Helical" evidence="1">
    <location>
        <begin position="254"/>
        <end position="274"/>
    </location>
</feature>
<feature type="transmembrane region" description="Helical" evidence="1">
    <location>
        <begin position="362"/>
        <end position="384"/>
    </location>
</feature>
<feature type="transmembrane region" description="Helical" evidence="1">
    <location>
        <begin position="214"/>
        <end position="242"/>
    </location>
</feature>
<gene>
    <name evidence="2" type="ORF">UY92_C0010G0041</name>
</gene>
<feature type="transmembrane region" description="Helical" evidence="1">
    <location>
        <begin position="91"/>
        <end position="111"/>
    </location>
</feature>
<feature type="transmembrane region" description="Helical" evidence="1">
    <location>
        <begin position="184"/>
        <end position="202"/>
    </location>
</feature>
<feature type="transmembrane region" description="Helical" evidence="1">
    <location>
        <begin position="396"/>
        <end position="414"/>
    </location>
</feature>
<accession>A0A0G1YG26</accession>
<keyword evidence="1" id="KW-0812">Transmembrane</keyword>
<protein>
    <recommendedName>
        <fullName evidence="4">Arabinofuranosyltransferase AftA N-terminal domain-containing protein</fullName>
    </recommendedName>
</protein>
<name>A0A0G1YG26_9BACT</name>
<feature type="transmembrane region" description="Helical" evidence="1">
    <location>
        <begin position="154"/>
        <end position="172"/>
    </location>
</feature>
<evidence type="ECO:0000256" key="1">
    <source>
        <dbReference type="SAM" id="Phobius"/>
    </source>
</evidence>
<feature type="transmembrane region" description="Helical" evidence="1">
    <location>
        <begin position="123"/>
        <end position="142"/>
    </location>
</feature>
<evidence type="ECO:0008006" key="4">
    <source>
        <dbReference type="Google" id="ProtNLM"/>
    </source>
</evidence>
<sequence>MELVKDLTYSDIQHLIAVKAMFYVFLAGSVAWVLRRWRLSYFLLWVGLASGLAYYFFVRHLALMFWGLQGDEVTIAAMYEMFAHGSLFSDFAYASLPPFYPALFFQVFGALGRLMDWNGVQIAKFASLFTIVVYPFVFYRLQEKYWRRRRADEFAPGPLAWFISAVLLFVFLDWDAIILKPYEMVSASLAILWGGFLLYDLWHDRFGSGRGWWYGLTGGLLFLLFYFWFFLLAIGAALFNLFYKKVAAWQYWRLAFVGAVALAVGALFWLPLALSYRELGAENWQLGFLHLPWLATHGPAMAFTLRGLLMLLALGGLIFFRSRFYPRVLLSFLAAGYVWQAMGLAAIWLFASPLQEAKGFHFFNTIVLALAAAYFLERVWLYLLRRYPAAAWRTSAALVGVIALSGQLFFGTFADEPVVQRNRSLARSPYAGVTELAAFLRDRGDAFTKVSVQPGSTHLPAFAPLNTFVYYNMHNSHPAANFSDRLLFLEELGRARTPEEFYRLARENRFGPIDRFILFPAVGGEHRLYFTVDNFPHESRERVIVLPAGNFAEPWFAKVYESPHFVVFEPRTR</sequence>
<keyword evidence="1" id="KW-0472">Membrane</keyword>
<organism evidence="2 3">
    <name type="scientific">Candidatus Magasanikbacteria bacterium GW2011_GWA2_56_11</name>
    <dbReference type="NCBI Taxonomy" id="1619044"/>
    <lineage>
        <taxon>Bacteria</taxon>
        <taxon>Candidatus Magasanikiibacteriota</taxon>
    </lineage>
</organism>
<proteinExistence type="predicted"/>
<feature type="transmembrane region" description="Helical" evidence="1">
    <location>
        <begin position="327"/>
        <end position="350"/>
    </location>
</feature>
<dbReference type="EMBL" id="LCRX01000010">
    <property type="protein sequence ID" value="KKW42125.1"/>
    <property type="molecule type" value="Genomic_DNA"/>
</dbReference>
<evidence type="ECO:0000313" key="3">
    <source>
        <dbReference type="Proteomes" id="UP000033870"/>
    </source>
</evidence>
<feature type="transmembrane region" description="Helical" evidence="1">
    <location>
        <begin position="294"/>
        <end position="320"/>
    </location>
</feature>
<feature type="transmembrane region" description="Helical" evidence="1">
    <location>
        <begin position="12"/>
        <end position="34"/>
    </location>
</feature>
<dbReference type="STRING" id="1619044.UY92_C0010G0041"/>
<evidence type="ECO:0000313" key="2">
    <source>
        <dbReference type="EMBL" id="KKW42125.1"/>
    </source>
</evidence>
<comment type="caution">
    <text evidence="2">The sequence shown here is derived from an EMBL/GenBank/DDBJ whole genome shotgun (WGS) entry which is preliminary data.</text>
</comment>